<dbReference type="InterPro" id="IPR029061">
    <property type="entry name" value="THDP-binding"/>
</dbReference>
<dbReference type="InterPro" id="IPR009014">
    <property type="entry name" value="Transketo_C/PFOR_II"/>
</dbReference>
<reference evidence="5 6" key="2">
    <citation type="submission" date="2020-05" db="EMBL/GenBank/DDBJ databases">
        <title>Draft genome sequence of Desulfovibrio sp. strainFSS-1.</title>
        <authorList>
            <person name="Shimoshige H."/>
            <person name="Kobayashi H."/>
            <person name="Maekawa T."/>
        </authorList>
    </citation>
    <scope>NUCLEOTIDE SEQUENCE [LARGE SCALE GENOMIC DNA]</scope>
    <source>
        <strain evidence="5 6">SIID29052-01</strain>
    </source>
</reference>
<dbReference type="Pfam" id="PF02780">
    <property type="entry name" value="Transketolase_C"/>
    <property type="match status" value="1"/>
</dbReference>
<evidence type="ECO:0000259" key="3">
    <source>
        <dbReference type="Pfam" id="PF01855"/>
    </source>
</evidence>
<dbReference type="GO" id="GO:0047553">
    <property type="term" value="F:2-oxoglutarate synthase activity"/>
    <property type="evidence" value="ECO:0007669"/>
    <property type="project" value="UniProtKB-EC"/>
</dbReference>
<dbReference type="RefSeq" id="WP_173086971.1">
    <property type="nucleotide sequence ID" value="NZ_BLTE01000024.1"/>
</dbReference>
<dbReference type="FunFam" id="3.40.50.970:FF:000022">
    <property type="entry name" value="2-oxoglutarate ferredoxin oxidoreductase alpha subunit"/>
    <property type="match status" value="1"/>
</dbReference>
<dbReference type="Gene3D" id="3.40.50.970">
    <property type="match status" value="1"/>
</dbReference>
<evidence type="ECO:0000259" key="2">
    <source>
        <dbReference type="Pfam" id="PF01558"/>
    </source>
</evidence>
<dbReference type="GO" id="GO:0006979">
    <property type="term" value="P:response to oxidative stress"/>
    <property type="evidence" value="ECO:0007669"/>
    <property type="project" value="TreeGrafter"/>
</dbReference>
<keyword evidence="1 5" id="KW-0560">Oxidoreductase</keyword>
<dbReference type="SUPFAM" id="SSF52518">
    <property type="entry name" value="Thiamin diphosphate-binding fold (THDP-binding)"/>
    <property type="match status" value="1"/>
</dbReference>
<dbReference type="NCBIfam" id="TIGR03710">
    <property type="entry name" value="OAFO_sf"/>
    <property type="match status" value="1"/>
</dbReference>
<dbReference type="InterPro" id="IPR002880">
    <property type="entry name" value="Pyrv_Fd/Flavodoxin_OxRdtase_N"/>
</dbReference>
<feature type="domain" description="Transketolase C-terminal" evidence="4">
    <location>
        <begin position="461"/>
        <end position="522"/>
    </location>
</feature>
<dbReference type="InterPro" id="IPR050722">
    <property type="entry name" value="Pyruvate:ferred/Flavod_OxRd"/>
</dbReference>
<dbReference type="Gene3D" id="3.40.50.920">
    <property type="match status" value="1"/>
</dbReference>
<evidence type="ECO:0000259" key="4">
    <source>
        <dbReference type="Pfam" id="PF02780"/>
    </source>
</evidence>
<dbReference type="CDD" id="cd07034">
    <property type="entry name" value="TPP_PYR_PFOR_IOR-alpha_like"/>
    <property type="match status" value="1"/>
</dbReference>
<dbReference type="InterPro" id="IPR019752">
    <property type="entry name" value="Pyrv/ketoisovalerate_OxRed_cat"/>
</dbReference>
<dbReference type="EMBL" id="BLTE01000024">
    <property type="protein sequence ID" value="GFK95830.1"/>
    <property type="molecule type" value="Genomic_DNA"/>
</dbReference>
<feature type="domain" description="Pyruvate/ketoisovalerate oxidoreductase catalytic" evidence="2">
    <location>
        <begin position="14"/>
        <end position="167"/>
    </location>
</feature>
<organism evidence="5 6">
    <name type="scientific">Fundidesulfovibrio magnetotacticus</name>
    <dbReference type="NCBI Taxonomy" id="2730080"/>
    <lineage>
        <taxon>Bacteria</taxon>
        <taxon>Pseudomonadati</taxon>
        <taxon>Thermodesulfobacteriota</taxon>
        <taxon>Desulfovibrionia</taxon>
        <taxon>Desulfovibrionales</taxon>
        <taxon>Desulfovibrionaceae</taxon>
        <taxon>Fundidesulfovibrio</taxon>
    </lineage>
</organism>
<proteinExistence type="predicted"/>
<dbReference type="PANTHER" id="PTHR32154:SF20">
    <property type="entry name" value="2-OXOGLUTARATE OXIDOREDUCTASE SUBUNIT KORA"/>
    <property type="match status" value="1"/>
</dbReference>
<protein>
    <submittedName>
        <fullName evidence="5">2-oxoglutarate oxidoreductase subunit KorA</fullName>
        <ecNumber evidence="5">1.2.7.3</ecNumber>
    </submittedName>
</protein>
<dbReference type="InterPro" id="IPR033248">
    <property type="entry name" value="Transketolase_C"/>
</dbReference>
<dbReference type="SUPFAM" id="SSF52922">
    <property type="entry name" value="TK C-terminal domain-like"/>
    <property type="match status" value="1"/>
</dbReference>
<feature type="domain" description="Pyruvate flavodoxin/ferredoxin oxidoreductase pyrimidine binding" evidence="3">
    <location>
        <begin position="201"/>
        <end position="437"/>
    </location>
</feature>
<gene>
    <name evidence="5" type="primary">korA_3</name>
    <name evidence="5" type="ORF">NNJEOMEG_03701</name>
</gene>
<keyword evidence="6" id="KW-1185">Reference proteome</keyword>
<dbReference type="EC" id="1.2.7.3" evidence="5"/>
<dbReference type="InterPro" id="IPR022367">
    <property type="entry name" value="2-oxoacid/accept_OxRdtase_asu"/>
</dbReference>
<comment type="caution">
    <text evidence="5">The sequence shown here is derived from an EMBL/GenBank/DDBJ whole genome shotgun (WGS) entry which is preliminary data.</text>
</comment>
<dbReference type="SUPFAM" id="SSF53323">
    <property type="entry name" value="Pyruvate-ferredoxin oxidoreductase, PFOR, domain III"/>
    <property type="match status" value="1"/>
</dbReference>
<reference evidence="5 6" key="1">
    <citation type="submission" date="2020-04" db="EMBL/GenBank/DDBJ databases">
        <authorList>
            <consortium name="Desulfovibrio sp. FSS-1 genome sequencing consortium"/>
            <person name="Shimoshige H."/>
            <person name="Kobayashi H."/>
            <person name="Maekawa T."/>
        </authorList>
    </citation>
    <scope>NUCLEOTIDE SEQUENCE [LARGE SCALE GENOMIC DNA]</scope>
    <source>
        <strain evidence="5 6">SIID29052-01</strain>
    </source>
</reference>
<name>A0A6V8LYD6_9BACT</name>
<dbReference type="Proteomes" id="UP000494245">
    <property type="component" value="Unassembled WGS sequence"/>
</dbReference>
<sequence>MSASSVTVLVGGEAGQGLVTVGDFLAKALVRAGYEILVVQDYLSRIRGGHNTYCVRVSPDPVHAPPENVDLLVALDQASLALHGPLLSPGGLALAGEKTDLGGLPGLNVPYSRLCPRPVHENMAALGVLAGLLCLERSWLEGLITERFAAKGGDEAALNLKVFSDALDWTRESGASFACLPPPMRREKRLFLNGNEAIALGAMAAGVNFCSFYPMTPATSVAAALVAPGGRMGVLTEQAEDEIAAVNMALGASAAGARVLVPTSGGGFALMVEGVSLAGMIETPLTVVLAQRPGPATGLPTRTEQGDLNLVVHAGHGDFPRAVYAPGTPEQCFDLTFRAVNQAEKWQSPAFVLTDQYLADSYRAVAPFDLEALPPLDLPGLETPDPHGYERYALTENGVSPRLIPGFGEHLVVLDSDEHTPDGHITEDLGVRVRMVDKRLRKGRGLEADAVAPSLAGDAAPEVLLACWGSSLGACLEAAQTLRERGTSAAVLHFSQVWPLVPESFLPVLEGAGRAVMVEGNPSGQLAKLIRQETGFAFHGLVTRYDGLPFTAGYILARLGSPQGTSTVAGEEVSA</sequence>
<dbReference type="PANTHER" id="PTHR32154">
    <property type="entry name" value="PYRUVATE-FLAVODOXIN OXIDOREDUCTASE-RELATED"/>
    <property type="match status" value="1"/>
</dbReference>
<evidence type="ECO:0000313" key="6">
    <source>
        <dbReference type="Proteomes" id="UP000494245"/>
    </source>
</evidence>
<dbReference type="AlphaFoldDB" id="A0A6V8LYD6"/>
<evidence type="ECO:0000256" key="1">
    <source>
        <dbReference type="ARBA" id="ARBA00023002"/>
    </source>
</evidence>
<dbReference type="Pfam" id="PF01855">
    <property type="entry name" value="POR_N"/>
    <property type="match status" value="1"/>
</dbReference>
<dbReference type="InterPro" id="IPR002869">
    <property type="entry name" value="Pyrv_flavodox_OxRed_cen"/>
</dbReference>
<accession>A0A6V8LYD6</accession>
<dbReference type="Gene3D" id="3.40.920.10">
    <property type="entry name" value="Pyruvate-ferredoxin oxidoreductase, PFOR, domain III"/>
    <property type="match status" value="1"/>
</dbReference>
<evidence type="ECO:0000313" key="5">
    <source>
        <dbReference type="EMBL" id="GFK95830.1"/>
    </source>
</evidence>
<dbReference type="Pfam" id="PF01558">
    <property type="entry name" value="POR"/>
    <property type="match status" value="1"/>
</dbReference>